<gene>
    <name evidence="3" type="ORF">MNB_SM-5-22</name>
</gene>
<name>A0A1W1BZ07_9ZZZZ</name>
<keyword evidence="1" id="KW-0175">Coiled coil</keyword>
<organism evidence="3">
    <name type="scientific">hydrothermal vent metagenome</name>
    <dbReference type="NCBI Taxonomy" id="652676"/>
    <lineage>
        <taxon>unclassified sequences</taxon>
        <taxon>metagenomes</taxon>
        <taxon>ecological metagenomes</taxon>
    </lineage>
</organism>
<feature type="coiled-coil region" evidence="1">
    <location>
        <begin position="300"/>
        <end position="327"/>
    </location>
</feature>
<dbReference type="InterPro" id="IPR021136">
    <property type="entry name" value="Flagellar_hook_control-like_C"/>
</dbReference>
<dbReference type="EMBL" id="FPHH01000050">
    <property type="protein sequence ID" value="SFV58756.1"/>
    <property type="molecule type" value="Genomic_DNA"/>
</dbReference>
<dbReference type="InterPro" id="IPR038610">
    <property type="entry name" value="FliK-like_C_sf"/>
</dbReference>
<evidence type="ECO:0000256" key="1">
    <source>
        <dbReference type="SAM" id="Coils"/>
    </source>
</evidence>
<dbReference type="Gene3D" id="3.30.750.140">
    <property type="match status" value="1"/>
</dbReference>
<evidence type="ECO:0000313" key="3">
    <source>
        <dbReference type="EMBL" id="SFV58756.1"/>
    </source>
</evidence>
<dbReference type="Pfam" id="PF02120">
    <property type="entry name" value="Flg_hook"/>
    <property type="match status" value="1"/>
</dbReference>
<protein>
    <submittedName>
        <fullName evidence="3">Flagellar hook-length control protein FliK</fullName>
    </submittedName>
</protein>
<sequence length="447" mass="50476">MIALDLKQEIPATATPTASSLKQLKTDKEILSFSDLLQGIKEGDKIEKETIILALDDTKEDKETNNKIIKNDLLSRLVVQNEKSLQKNQDTIEINPQVKSSLTSIKEFKQLIRDAKVYLKDKIINSEGFQHTEIEKLPKTLKGLVEVAKKIGIDLSEVTLEEVRQQGRVPITGEKELKSSIAVNMKKSHFQAIPLFKLQKQREISTQQFVSAKTQRTPDNMITTQGRKSDATLKQLLQKGDIKANEDFLEINPQVKSSLTSIKEFKQLIRDAKVYILLKGEKSDESTASHKMEGLHIAKAESFEIKLNEAKQMIKYLSQDVKQAIDNYKAPFTRVKLQLNPQKLGEVDVTIVQRGKNLHVNLSSNNTAINTLALNANDLKVQLQNNGIQNASLNFNNNSQSSEFANGGQAQQQQQRQNAQHEYNYFENEETNEEIVSSLEIVVPHYA</sequence>
<reference evidence="3" key="1">
    <citation type="submission" date="2016-10" db="EMBL/GenBank/DDBJ databases">
        <authorList>
            <person name="de Groot N.N."/>
        </authorList>
    </citation>
    <scope>NUCLEOTIDE SEQUENCE</scope>
</reference>
<accession>A0A1W1BZ07</accession>
<keyword evidence="3" id="KW-0282">Flagellum</keyword>
<feature type="domain" description="Flagellar hook-length control protein-like C-terminal" evidence="2">
    <location>
        <begin position="322"/>
        <end position="402"/>
    </location>
</feature>
<evidence type="ECO:0000259" key="2">
    <source>
        <dbReference type="Pfam" id="PF02120"/>
    </source>
</evidence>
<dbReference type="AlphaFoldDB" id="A0A1W1BZ07"/>
<proteinExistence type="predicted"/>
<keyword evidence="3" id="KW-0969">Cilium</keyword>
<keyword evidence="3" id="KW-0966">Cell projection</keyword>